<dbReference type="RefSeq" id="WP_343877527.1">
    <property type="nucleotide sequence ID" value="NZ_BAAAIJ010000007.1"/>
</dbReference>
<proteinExistence type="predicted"/>
<evidence type="ECO:0000313" key="1">
    <source>
        <dbReference type="EMBL" id="MFD1845342.1"/>
    </source>
</evidence>
<protein>
    <submittedName>
        <fullName evidence="1">Uncharacterized protein</fullName>
    </submittedName>
</protein>
<sequence length="71" mass="8297">MMTTTGFEKFIVSYAAEHGRQISRSKAQRMAHQLCKRQARMNDETLERIFTHNDPTARQAIHNIENRRVPA</sequence>
<keyword evidence="2" id="KW-1185">Reference proteome</keyword>
<comment type="caution">
    <text evidence="1">The sequence shown here is derived from an EMBL/GenBank/DDBJ whole genome shotgun (WGS) entry which is preliminary data.</text>
</comment>
<evidence type="ECO:0000313" key="2">
    <source>
        <dbReference type="Proteomes" id="UP001597307"/>
    </source>
</evidence>
<gene>
    <name evidence="1" type="ORF">ACFSFX_01865</name>
</gene>
<organism evidence="1 2">
    <name type="scientific">Arthrobacter flavus</name>
    <dbReference type="NCBI Taxonomy" id="95172"/>
    <lineage>
        <taxon>Bacteria</taxon>
        <taxon>Bacillati</taxon>
        <taxon>Actinomycetota</taxon>
        <taxon>Actinomycetes</taxon>
        <taxon>Micrococcales</taxon>
        <taxon>Micrococcaceae</taxon>
        <taxon>Arthrobacter</taxon>
    </lineage>
</organism>
<accession>A0ABW4Q3W5</accession>
<name>A0ABW4Q3W5_9MICC</name>
<reference evidence="2" key="1">
    <citation type="journal article" date="2019" name="Int. J. Syst. Evol. Microbiol.">
        <title>The Global Catalogue of Microorganisms (GCM) 10K type strain sequencing project: providing services to taxonomists for standard genome sequencing and annotation.</title>
        <authorList>
            <consortium name="The Broad Institute Genomics Platform"/>
            <consortium name="The Broad Institute Genome Sequencing Center for Infectious Disease"/>
            <person name="Wu L."/>
            <person name="Ma J."/>
        </authorList>
    </citation>
    <scope>NUCLEOTIDE SEQUENCE [LARGE SCALE GENOMIC DNA]</scope>
    <source>
        <strain evidence="2">JCM 11496</strain>
    </source>
</reference>
<dbReference type="Proteomes" id="UP001597307">
    <property type="component" value="Unassembled WGS sequence"/>
</dbReference>
<dbReference type="EMBL" id="JBHUGA010000006">
    <property type="protein sequence ID" value="MFD1845342.1"/>
    <property type="molecule type" value="Genomic_DNA"/>
</dbReference>